<gene>
    <name evidence="2" type="ORF">GFP_L5_0160</name>
</gene>
<organism evidence="2">
    <name type="scientific">Glyptapanteles flavicoxis</name>
    <dbReference type="NCBI Taxonomy" id="463051"/>
    <lineage>
        <taxon>Eukaryota</taxon>
        <taxon>Metazoa</taxon>
        <taxon>Ecdysozoa</taxon>
        <taxon>Arthropoda</taxon>
        <taxon>Hexapoda</taxon>
        <taxon>Insecta</taxon>
        <taxon>Pterygota</taxon>
        <taxon>Neoptera</taxon>
        <taxon>Endopterygota</taxon>
        <taxon>Hymenoptera</taxon>
        <taxon>Apocrita</taxon>
        <taxon>Ichneumonoidea</taxon>
        <taxon>Braconidae</taxon>
        <taxon>Microgastrinae</taxon>
        <taxon>Glyptapanteles</taxon>
    </lineage>
</organism>
<dbReference type="AlphaFoldDB" id="B7S8P3"/>
<sequence length="387" mass="43827">MAEILNINKSIIFDESIAHCEAHSHLPYASSTFNNSDEIRIAVQHQDLCLLPSKSTLHLYGRMRKADGTAVSATTKMVNMAVCHMFEEIRYELNGVEIDRCKNVGITSLMKGYASVSPGQQNILENAGWIVNEDDNKLTDNGGYFDVSIPLSFILGFAEDYHRIIMNAKHELILIRSNTDTNACTVSAAAADDVAITIQKIEWIVPYITMSDKQKIEALNYITSDPAIPISFRSWELYEYPLLPATSKHIWAIKTANQLEKPRFAILGFQTARKNQPDQNASEFDHCNITDVKLFLNSQSYPYGNLNLNFAHNQYALMYDMYKNFQVAYYGKEAEPLLTKKKFLEISPLYIIDCSKQNESIKSGPVDIRLEFESTAPYPIIIHQLTV</sequence>
<dbReference type="PANTHER" id="PTHR36159">
    <property type="entry name" value="PROTEIN CBG23766"/>
    <property type="match status" value="1"/>
</dbReference>
<accession>B7S8P3</accession>
<dbReference type="EMBL" id="EF710649">
    <property type="protein sequence ID" value="ACE75268.1"/>
    <property type="molecule type" value="Genomic_DNA"/>
</dbReference>
<protein>
    <recommendedName>
        <fullName evidence="1">Double jelly roll-like domain-containing protein</fullName>
    </recommendedName>
</protein>
<dbReference type="InterPro" id="IPR049512">
    <property type="entry name" value="DJR-like_dom"/>
</dbReference>
<evidence type="ECO:0000259" key="1">
    <source>
        <dbReference type="Pfam" id="PF21738"/>
    </source>
</evidence>
<name>B7S8P3_9HYME</name>
<proteinExistence type="predicted"/>
<dbReference type="PANTHER" id="PTHR36159:SF1">
    <property type="entry name" value="RETROVIRUS-RELATED POL POLYPROTEIN FROM TRANSPOSON 412-LIKE PROTEIN"/>
    <property type="match status" value="1"/>
</dbReference>
<feature type="domain" description="Double jelly roll-like" evidence="1">
    <location>
        <begin position="76"/>
        <end position="379"/>
    </location>
</feature>
<evidence type="ECO:0000313" key="2">
    <source>
        <dbReference type="EMBL" id="ACE75268.1"/>
    </source>
</evidence>
<dbReference type="Pfam" id="PF21738">
    <property type="entry name" value="DJR-like_dom"/>
    <property type="match status" value="1"/>
</dbReference>
<reference evidence="2" key="1">
    <citation type="submission" date="2007-06" db="EMBL/GenBank/DDBJ databases">
        <title>Bracovirus Evolution: Comparative Genomics of Multiple Viral and Proviral Genomes.</title>
        <authorList>
            <person name="Desjardins C.A."/>
            <person name="Gundersen-Rindal D.E."/>
            <person name="Hostetler J.B."/>
            <person name="Tallon L.J."/>
            <person name="Utterback T.R."/>
            <person name="Fuester R.W."/>
            <person name="Schatz M.C."/>
            <person name="Pedroni M.J."/>
            <person name="Fadrosh D.W."/>
            <person name="Haas B.J."/>
            <person name="Toms B.S."/>
            <person name="Chen D."/>
            <person name="Nene V."/>
        </authorList>
    </citation>
    <scope>NUCLEOTIDE SEQUENCE</scope>
</reference>